<evidence type="ECO:0000256" key="1">
    <source>
        <dbReference type="ARBA" id="ARBA00022618"/>
    </source>
</evidence>
<dbReference type="GO" id="GO:0044772">
    <property type="term" value="P:mitotic cell cycle phase transition"/>
    <property type="evidence" value="ECO:0007669"/>
    <property type="project" value="InterPro"/>
</dbReference>
<dbReference type="InterPro" id="IPR006671">
    <property type="entry name" value="Cyclin_N"/>
</dbReference>
<dbReference type="InterPro" id="IPR046965">
    <property type="entry name" value="Cyclin_A/B-like"/>
</dbReference>
<reference evidence="9" key="1">
    <citation type="submission" date="2010-08" db="EMBL/GenBank/DDBJ databases">
        <authorList>
            <consortium name="Caenorhabditis japonica Sequencing Consortium"/>
            <person name="Wilson R.K."/>
        </authorList>
    </citation>
    <scope>NUCLEOTIDE SEQUENCE [LARGE SCALE GENOMIC DNA]</scope>
    <source>
        <strain evidence="9">DF5081</strain>
    </source>
</reference>
<dbReference type="InterPro" id="IPR004367">
    <property type="entry name" value="Cyclin_C-dom"/>
</dbReference>
<evidence type="ECO:0000256" key="5">
    <source>
        <dbReference type="SAM" id="MobiDB-lite"/>
    </source>
</evidence>
<dbReference type="SUPFAM" id="SSF47954">
    <property type="entry name" value="Cyclin-like"/>
    <property type="match status" value="2"/>
</dbReference>
<dbReference type="GO" id="GO:0016538">
    <property type="term" value="F:cyclin-dependent protein serine/threonine kinase regulator activity"/>
    <property type="evidence" value="ECO:0007669"/>
    <property type="project" value="InterPro"/>
</dbReference>
<dbReference type="OMA" id="SINANMR"/>
<dbReference type="Pfam" id="PF00134">
    <property type="entry name" value="Cyclin_N"/>
    <property type="match status" value="1"/>
</dbReference>
<dbReference type="InterPro" id="IPR013763">
    <property type="entry name" value="Cyclin-like_dom"/>
</dbReference>
<dbReference type="PIRSF" id="PIRSF001771">
    <property type="entry name" value="Cyclin_A_B_D_E"/>
    <property type="match status" value="1"/>
</dbReference>
<dbReference type="EnsemblMetazoa" id="CJA12409.1">
    <property type="protein sequence ID" value="CJA12409.1"/>
    <property type="gene ID" value="WBGene00131613"/>
</dbReference>
<accession>A0A8R1DWF5</accession>
<reference evidence="8" key="2">
    <citation type="submission" date="2022-06" db="UniProtKB">
        <authorList>
            <consortium name="EnsemblMetazoa"/>
        </authorList>
    </citation>
    <scope>IDENTIFICATION</scope>
    <source>
        <strain evidence="8">DF5081</strain>
    </source>
</reference>
<dbReference type="Proteomes" id="UP000005237">
    <property type="component" value="Unassembled WGS sequence"/>
</dbReference>
<evidence type="ECO:0000259" key="7">
    <source>
        <dbReference type="SMART" id="SM01332"/>
    </source>
</evidence>
<dbReference type="GO" id="GO:0051301">
    <property type="term" value="P:cell division"/>
    <property type="evidence" value="ECO:0007669"/>
    <property type="project" value="UniProtKB-KW"/>
</dbReference>
<dbReference type="FunFam" id="1.10.472.10:FF:000229">
    <property type="entry name" value="CYclin B"/>
    <property type="match status" value="1"/>
</dbReference>
<proteinExistence type="inferred from homology"/>
<evidence type="ECO:0000313" key="8">
    <source>
        <dbReference type="EnsemblMetazoa" id="CJA12409.1"/>
    </source>
</evidence>
<dbReference type="CDD" id="cd20507">
    <property type="entry name" value="CYCLIN_CCNB1-like_rpt1"/>
    <property type="match status" value="1"/>
</dbReference>
<evidence type="ECO:0008006" key="10">
    <source>
        <dbReference type="Google" id="ProtNLM"/>
    </source>
</evidence>
<dbReference type="FunFam" id="1.10.472.10:FF:000001">
    <property type="entry name" value="G2/mitotic-specific cyclin"/>
    <property type="match status" value="1"/>
</dbReference>
<keyword evidence="1" id="KW-0132">Cell division</keyword>
<comment type="similarity">
    <text evidence="4">Belongs to the cyclin family.</text>
</comment>
<dbReference type="InterPro" id="IPR036915">
    <property type="entry name" value="Cyclin-like_sf"/>
</dbReference>
<dbReference type="Pfam" id="PF02984">
    <property type="entry name" value="Cyclin_C"/>
    <property type="match status" value="1"/>
</dbReference>
<feature type="region of interest" description="Disordered" evidence="5">
    <location>
        <begin position="26"/>
        <end position="47"/>
    </location>
</feature>
<keyword evidence="2 4" id="KW-0195">Cyclin</keyword>
<evidence type="ECO:0000259" key="6">
    <source>
        <dbReference type="SMART" id="SM00385"/>
    </source>
</evidence>
<evidence type="ECO:0000313" key="9">
    <source>
        <dbReference type="Proteomes" id="UP000005237"/>
    </source>
</evidence>
<organism evidence="8 9">
    <name type="scientific">Caenorhabditis japonica</name>
    <dbReference type="NCBI Taxonomy" id="281687"/>
    <lineage>
        <taxon>Eukaryota</taxon>
        <taxon>Metazoa</taxon>
        <taxon>Ecdysozoa</taxon>
        <taxon>Nematoda</taxon>
        <taxon>Chromadorea</taxon>
        <taxon>Rhabditida</taxon>
        <taxon>Rhabditina</taxon>
        <taxon>Rhabditomorpha</taxon>
        <taxon>Rhabditoidea</taxon>
        <taxon>Rhabditidae</taxon>
        <taxon>Peloderinae</taxon>
        <taxon>Caenorhabditis</taxon>
    </lineage>
</organism>
<dbReference type="InterPro" id="IPR039361">
    <property type="entry name" value="Cyclin"/>
</dbReference>
<feature type="domain" description="Cyclin C-terminal" evidence="7">
    <location>
        <begin position="219"/>
        <end position="351"/>
    </location>
</feature>
<dbReference type="SMART" id="SM01332">
    <property type="entry name" value="Cyclin_C"/>
    <property type="match status" value="1"/>
</dbReference>
<evidence type="ECO:0000256" key="2">
    <source>
        <dbReference type="ARBA" id="ARBA00023127"/>
    </source>
</evidence>
<evidence type="ECO:0000256" key="4">
    <source>
        <dbReference type="RuleBase" id="RU000383"/>
    </source>
</evidence>
<keyword evidence="3" id="KW-0131">Cell cycle</keyword>
<evidence type="ECO:0000256" key="3">
    <source>
        <dbReference type="ARBA" id="ARBA00023306"/>
    </source>
</evidence>
<keyword evidence="9" id="KW-1185">Reference proteome</keyword>
<name>A0A8R1DWF5_CAEJA</name>
<dbReference type="AlphaFoldDB" id="A0A8R1DWF5"/>
<sequence>MPFQLPNEVYFIARRLENMLRAQNNRRNTNDNNAFKVAQKPANGPLKPVNAQNKKESLISKPAQPSAETAQLTTKRVNLQDNEMKCLEMAEDIYKYLTRHEKKFVLDENFMNGGEPTSKMRRILVDWLIQVHLRFHLLPETLHLTVFILDQMLAKKNVSKADLQLLGISAMFVASKFEEVFLPDIYDYEFITENTFNKKQILAMEQTILNTLQFDLSCPSSLVFSRCISRVLSEDEEITVDQQAFFYTYNISKLIGELALLESVMTSVPRSHIAIAAMIIALEAHPVEGIEPKRAEATIIEQLGAARAEISETVQLLAQVAARNFKQAKLVAIKNKYQSSKLGQVSNLLTDDIIEKIEQLGE</sequence>
<dbReference type="PANTHER" id="PTHR10177">
    <property type="entry name" value="CYCLINS"/>
    <property type="match status" value="1"/>
</dbReference>
<dbReference type="Gene3D" id="1.10.472.10">
    <property type="entry name" value="Cyclin-like"/>
    <property type="match status" value="2"/>
</dbReference>
<feature type="domain" description="Cyclin-like" evidence="6">
    <location>
        <begin position="126"/>
        <end position="210"/>
    </location>
</feature>
<protein>
    <recommendedName>
        <fullName evidence="10">Cyclin N-terminal domain-containing protein</fullName>
    </recommendedName>
</protein>
<dbReference type="SMART" id="SM00385">
    <property type="entry name" value="CYCLIN"/>
    <property type="match status" value="1"/>
</dbReference>